<name>A0A285TBP8_9RHOB</name>
<accession>A0A285TBP8</accession>
<keyword evidence="2" id="KW-1133">Transmembrane helix</keyword>
<evidence type="ECO:0000313" key="6">
    <source>
        <dbReference type="Proteomes" id="UP000219111"/>
    </source>
</evidence>
<dbReference type="Pfam" id="PF08547">
    <property type="entry name" value="CIA30"/>
    <property type="match status" value="1"/>
</dbReference>
<sequence length="186" mass="20688">MRRRMFLTALAAALGAGPAMAGGAGERVIDDFSGHPETRWRFYTDAVMGGVSTGALVMLRGAGGRRARMTGVVSTAHQGGFLQMRRDLDPAPPAGTVGVWIEVRGNGERYFVHLHTRQMLFPWQYYQAPFESHRDWRRIALPFSAFHPSGRMLRAVPRPQDLLSVALVAYGRDHTAEMEVRAIGFY</sequence>
<evidence type="ECO:0000256" key="3">
    <source>
        <dbReference type="SAM" id="SignalP"/>
    </source>
</evidence>
<feature type="transmembrane region" description="Helical" evidence="2">
    <location>
        <begin position="40"/>
        <end position="59"/>
    </location>
</feature>
<gene>
    <name evidence="5" type="ORF">SAMN05877831_11770</name>
</gene>
<keyword evidence="2" id="KW-0472">Membrane</keyword>
<dbReference type="InterPro" id="IPR039131">
    <property type="entry name" value="NDUFAF1"/>
</dbReference>
<keyword evidence="3" id="KW-0732">Signal</keyword>
<feature type="chain" id="PRO_5012967622" evidence="3">
    <location>
        <begin position="22"/>
        <end position="186"/>
    </location>
</feature>
<keyword evidence="2" id="KW-0812">Transmembrane</keyword>
<organism evidence="5 6">
    <name type="scientific">Rhodobacter maris</name>
    <dbReference type="NCBI Taxonomy" id="446682"/>
    <lineage>
        <taxon>Bacteria</taxon>
        <taxon>Pseudomonadati</taxon>
        <taxon>Pseudomonadota</taxon>
        <taxon>Alphaproteobacteria</taxon>
        <taxon>Rhodobacterales</taxon>
        <taxon>Rhodobacter group</taxon>
        <taxon>Rhodobacter</taxon>
    </lineage>
</organism>
<feature type="signal peptide" evidence="3">
    <location>
        <begin position="1"/>
        <end position="21"/>
    </location>
</feature>
<comment type="similarity">
    <text evidence="1">Belongs to the CIA30 family.</text>
</comment>
<reference evidence="6" key="1">
    <citation type="submission" date="2017-08" db="EMBL/GenBank/DDBJ databases">
        <authorList>
            <person name="Varghese N."/>
            <person name="Submissions S."/>
        </authorList>
    </citation>
    <scope>NUCLEOTIDE SEQUENCE [LARGE SCALE GENOMIC DNA]</scope>
    <source>
        <strain evidence="6">JA276</strain>
    </source>
</reference>
<evidence type="ECO:0000313" key="5">
    <source>
        <dbReference type="EMBL" id="SOC19175.1"/>
    </source>
</evidence>
<dbReference type="InterPro" id="IPR008979">
    <property type="entry name" value="Galactose-bd-like_sf"/>
</dbReference>
<dbReference type="SUPFAM" id="SSF49785">
    <property type="entry name" value="Galactose-binding domain-like"/>
    <property type="match status" value="1"/>
</dbReference>
<dbReference type="PANTHER" id="PTHR13194:SF19">
    <property type="entry name" value="NAD(P)-BINDING ROSSMANN-FOLD SUPERFAMILY PROTEIN"/>
    <property type="match status" value="1"/>
</dbReference>
<evidence type="ECO:0000256" key="2">
    <source>
        <dbReference type="SAM" id="Phobius"/>
    </source>
</evidence>
<dbReference type="Proteomes" id="UP000219111">
    <property type="component" value="Unassembled WGS sequence"/>
</dbReference>
<dbReference type="OrthoDB" id="442188at2"/>
<evidence type="ECO:0000259" key="4">
    <source>
        <dbReference type="Pfam" id="PF08547"/>
    </source>
</evidence>
<dbReference type="EMBL" id="OBMT01000017">
    <property type="protein sequence ID" value="SOC19175.1"/>
    <property type="molecule type" value="Genomic_DNA"/>
</dbReference>
<dbReference type="PANTHER" id="PTHR13194">
    <property type="entry name" value="COMPLEX I INTERMEDIATE-ASSOCIATED PROTEIN 30"/>
    <property type="match status" value="1"/>
</dbReference>
<evidence type="ECO:0000256" key="1">
    <source>
        <dbReference type="ARBA" id="ARBA00007884"/>
    </source>
</evidence>
<dbReference type="AlphaFoldDB" id="A0A285TBP8"/>
<dbReference type="RefSeq" id="WP_097071283.1">
    <property type="nucleotide sequence ID" value="NZ_OBMT01000017.1"/>
</dbReference>
<proteinExistence type="inferred from homology"/>
<dbReference type="InterPro" id="IPR013857">
    <property type="entry name" value="NADH-UbQ_OxRdtase-assoc_prot30"/>
</dbReference>
<keyword evidence="6" id="KW-1185">Reference proteome</keyword>
<protein>
    <submittedName>
        <fullName evidence="5">Complex I intermediate-associated protein 30 (CIA30)</fullName>
    </submittedName>
</protein>
<feature type="domain" description="NADH:ubiquinone oxidoreductase intermediate-associated protein 30" evidence="4">
    <location>
        <begin position="36"/>
        <end position="156"/>
    </location>
</feature>